<accession>A0ABU7KYY7</accession>
<evidence type="ECO:0000313" key="3">
    <source>
        <dbReference type="Proteomes" id="UP001348641"/>
    </source>
</evidence>
<gene>
    <name evidence="2" type="ORF">Q8A49_25585</name>
</gene>
<reference evidence="2 3" key="1">
    <citation type="submission" date="2023-07" db="EMBL/GenBank/DDBJ databases">
        <authorList>
            <person name="Girao M."/>
            <person name="Carvalho M.F."/>
        </authorList>
    </citation>
    <scope>NUCLEOTIDE SEQUENCE [LARGE SCALE GENOMIC DNA]</scope>
    <source>
        <strain evidence="2 3">66/93</strain>
    </source>
</reference>
<organism evidence="2 3">
    <name type="scientific">Nocardiopsis tropica</name>
    <dbReference type="NCBI Taxonomy" id="109330"/>
    <lineage>
        <taxon>Bacteria</taxon>
        <taxon>Bacillati</taxon>
        <taxon>Actinomycetota</taxon>
        <taxon>Actinomycetes</taxon>
        <taxon>Streptosporangiales</taxon>
        <taxon>Nocardiopsidaceae</taxon>
        <taxon>Nocardiopsis</taxon>
    </lineage>
</organism>
<dbReference type="Proteomes" id="UP001348641">
    <property type="component" value="Unassembled WGS sequence"/>
</dbReference>
<dbReference type="EMBL" id="JAUUCC010000086">
    <property type="protein sequence ID" value="MEE2053877.1"/>
    <property type="molecule type" value="Genomic_DNA"/>
</dbReference>
<proteinExistence type="predicted"/>
<evidence type="ECO:0000313" key="2">
    <source>
        <dbReference type="EMBL" id="MEE2053877.1"/>
    </source>
</evidence>
<sequence>MNPFDVVIGGGPADSAAAVTPDRARPQDEPTRAVVNTDLVAEDVRHAVAAAPFSAEMEREVSERVLGERRHGLTGG</sequence>
<feature type="region of interest" description="Disordered" evidence="1">
    <location>
        <begin position="1"/>
        <end position="30"/>
    </location>
</feature>
<dbReference type="RefSeq" id="WP_330160788.1">
    <property type="nucleotide sequence ID" value="NZ_BAAAJA010000028.1"/>
</dbReference>
<comment type="caution">
    <text evidence="2">The sequence shown here is derived from an EMBL/GenBank/DDBJ whole genome shotgun (WGS) entry which is preliminary data.</text>
</comment>
<evidence type="ECO:0000256" key="1">
    <source>
        <dbReference type="SAM" id="MobiDB-lite"/>
    </source>
</evidence>
<name>A0ABU7KYY7_9ACTN</name>
<protein>
    <submittedName>
        <fullName evidence="2">Uncharacterized protein</fullName>
    </submittedName>
</protein>